<comment type="subcellular location">
    <subcellularLocation>
        <location evidence="1">Nucleus</location>
    </subcellularLocation>
</comment>
<keyword evidence="3" id="KW-0507">mRNA processing</keyword>
<feature type="region of interest" description="Disordered" evidence="7">
    <location>
        <begin position="16"/>
        <end position="67"/>
    </location>
</feature>
<evidence type="ECO:0000256" key="7">
    <source>
        <dbReference type="SAM" id="MobiDB-lite"/>
    </source>
</evidence>
<dbReference type="AlphaFoldDB" id="A0A317T157"/>
<dbReference type="InterPro" id="IPR005011">
    <property type="entry name" value="SNU66/SART1"/>
</dbReference>
<dbReference type="GO" id="GO:0000481">
    <property type="term" value="P:maturation of 5S rRNA"/>
    <property type="evidence" value="ECO:0007669"/>
    <property type="project" value="TreeGrafter"/>
</dbReference>
<dbReference type="PANTHER" id="PTHR14152:SF5">
    <property type="entry name" value="U4_U6.U5 TRI-SNRNP-ASSOCIATED PROTEIN 1"/>
    <property type="match status" value="1"/>
</dbReference>
<dbReference type="Pfam" id="PF03343">
    <property type="entry name" value="SART-1"/>
    <property type="match status" value="1"/>
</dbReference>
<feature type="compositionally biased region" description="Low complexity" evidence="7">
    <location>
        <begin position="423"/>
        <end position="432"/>
    </location>
</feature>
<comment type="similarity">
    <text evidence="2">Belongs to the SNU66/SART1 family.</text>
</comment>
<feature type="region of interest" description="Disordered" evidence="7">
    <location>
        <begin position="267"/>
        <end position="472"/>
    </location>
</feature>
<dbReference type="Proteomes" id="UP000246991">
    <property type="component" value="Unassembled WGS sequence"/>
</dbReference>
<accession>A0A317T157</accession>
<evidence type="ECO:0000256" key="6">
    <source>
        <dbReference type="SAM" id="Coils"/>
    </source>
</evidence>
<sequence>MEESLSIEETNKIRLSLGLKPLKVDTESPATSSKPADTAPDNSVDAQERRAVDNWKKHQDDIDKENARKARIEGIKKARDAEKRFAKLEGKGLGEADENEEDTTTWVRKMKKRQKKLAEKMAREMEEELQRAAAERKEYTAEDLTGVRVGHDLGELDGEGAVLTLKDTTIEENEEEGDELISTDIAERERLKERLDLKKKKPTYNAYEDEDENGEKRILAQYDEEIDGKKKKRFVLDGTGSASNVDAHRREVAEKLKAIAVTLDPIKPELASDYLDPSTLKIRKPKKKKTRATRKRSEDGDDTLASPPPEVPTGDSMEVDSGSAPAQPKPKRVFEETSFVDDDDLQSSLAAQRRTALKKRKVLKPDDLARQLREESATVTTPGADSPMKEDDGEEEPGLVIDQTSEFVATLRAPVVPERKRPSSGAPARSPPVTSMADEEGEDEDRPEEMDVDIKPEIKPGPKTGEISSTGLAQETTITHGVGATLAMLHQRGLLNRDSESDAKINLQRDREKFRAAKRLRELEAEEKAKSQRLRDRQSGKFDRMSAREREEHARWENKQRDLQEAKEMATRFKEYKPDVKLSYKDEFGREMSQKEAFKHLSHQFHGKGSGKAKTEKRLKKIDDEKKREAASSLNASATENAVQSAAKKSKQAGVRLM</sequence>
<feature type="compositionally biased region" description="Basic and acidic residues" evidence="7">
    <location>
        <begin position="363"/>
        <end position="376"/>
    </location>
</feature>
<evidence type="ECO:0000256" key="1">
    <source>
        <dbReference type="ARBA" id="ARBA00004123"/>
    </source>
</evidence>
<reference evidence="8 9" key="1">
    <citation type="submission" date="2018-03" db="EMBL/GenBank/DDBJ databases">
        <title>Genomes of Pezizomycetes fungi and the evolution of truffles.</title>
        <authorList>
            <person name="Murat C."/>
            <person name="Payen T."/>
            <person name="Noel B."/>
            <person name="Kuo A."/>
            <person name="Martin F.M."/>
        </authorList>
    </citation>
    <scope>NUCLEOTIDE SEQUENCE [LARGE SCALE GENOMIC DNA]</scope>
    <source>
        <strain evidence="8">091103-1</strain>
    </source>
</reference>
<feature type="coiled-coil region" evidence="6">
    <location>
        <begin position="107"/>
        <end position="142"/>
    </location>
</feature>
<feature type="compositionally biased region" description="Acidic residues" evidence="7">
    <location>
        <begin position="437"/>
        <end position="451"/>
    </location>
</feature>
<feature type="compositionally biased region" description="Basic residues" evidence="7">
    <location>
        <begin position="281"/>
        <end position="294"/>
    </location>
</feature>
<feature type="compositionally biased region" description="Polar residues" evidence="7">
    <location>
        <begin position="28"/>
        <end position="45"/>
    </location>
</feature>
<dbReference type="OrthoDB" id="5583at2759"/>
<feature type="region of interest" description="Disordered" evidence="7">
    <location>
        <begin position="522"/>
        <end position="562"/>
    </location>
</feature>
<organism evidence="8 9">
    <name type="scientific">Tuber magnatum</name>
    <name type="common">white Piedmont truffle</name>
    <dbReference type="NCBI Taxonomy" id="42249"/>
    <lineage>
        <taxon>Eukaryota</taxon>
        <taxon>Fungi</taxon>
        <taxon>Dikarya</taxon>
        <taxon>Ascomycota</taxon>
        <taxon>Pezizomycotina</taxon>
        <taxon>Pezizomycetes</taxon>
        <taxon>Pezizales</taxon>
        <taxon>Tuberaceae</taxon>
        <taxon>Tuber</taxon>
    </lineage>
</organism>
<evidence type="ECO:0000313" key="8">
    <source>
        <dbReference type="EMBL" id="PWW79126.1"/>
    </source>
</evidence>
<evidence type="ECO:0000256" key="5">
    <source>
        <dbReference type="ARBA" id="ARBA00023242"/>
    </source>
</evidence>
<keyword evidence="4" id="KW-0508">mRNA splicing</keyword>
<dbReference type="PANTHER" id="PTHR14152">
    <property type="entry name" value="SQUAMOUS CELL CARCINOMA ANTIGEN RECOGNISED BY CYTOTOXIC T LYMPHOCYTES"/>
    <property type="match status" value="1"/>
</dbReference>
<dbReference type="Pfam" id="PF19252">
    <property type="entry name" value="HIND"/>
    <property type="match status" value="1"/>
</dbReference>
<dbReference type="EMBL" id="PYWC01000010">
    <property type="protein sequence ID" value="PWW79126.1"/>
    <property type="molecule type" value="Genomic_DNA"/>
</dbReference>
<comment type="caution">
    <text evidence="8">The sequence shown here is derived from an EMBL/GenBank/DDBJ whole genome shotgun (WGS) entry which is preliminary data.</text>
</comment>
<gene>
    <name evidence="8" type="ORF">C7212DRAFT_288197</name>
</gene>
<name>A0A317T157_9PEZI</name>
<feature type="compositionally biased region" description="Basic and acidic residues" evidence="7">
    <location>
        <begin position="46"/>
        <end position="67"/>
    </location>
</feature>
<dbReference type="GO" id="GO:0045292">
    <property type="term" value="P:mRNA cis splicing, via spliceosome"/>
    <property type="evidence" value="ECO:0007669"/>
    <property type="project" value="TreeGrafter"/>
</dbReference>
<protein>
    <submittedName>
        <fullName evidence="8">SART-1 protein</fullName>
    </submittedName>
</protein>
<evidence type="ECO:0000313" key="9">
    <source>
        <dbReference type="Proteomes" id="UP000246991"/>
    </source>
</evidence>
<keyword evidence="6" id="KW-0175">Coiled coil</keyword>
<feature type="region of interest" description="Disordered" evidence="7">
    <location>
        <begin position="623"/>
        <end position="658"/>
    </location>
</feature>
<evidence type="ECO:0000256" key="3">
    <source>
        <dbReference type="ARBA" id="ARBA00022664"/>
    </source>
</evidence>
<keyword evidence="5" id="KW-0539">Nucleus</keyword>
<feature type="compositionally biased region" description="Polar residues" evidence="7">
    <location>
        <begin position="632"/>
        <end position="643"/>
    </location>
</feature>
<evidence type="ECO:0000256" key="2">
    <source>
        <dbReference type="ARBA" id="ARBA00006076"/>
    </source>
</evidence>
<keyword evidence="9" id="KW-1185">Reference proteome</keyword>
<proteinExistence type="inferred from homology"/>
<evidence type="ECO:0000256" key="4">
    <source>
        <dbReference type="ARBA" id="ARBA00023187"/>
    </source>
</evidence>
<dbReference type="InterPro" id="IPR045347">
    <property type="entry name" value="HIND"/>
</dbReference>
<dbReference type="GO" id="GO:0046540">
    <property type="term" value="C:U4/U6 x U5 tri-snRNP complex"/>
    <property type="evidence" value="ECO:0007669"/>
    <property type="project" value="InterPro"/>
</dbReference>
<dbReference type="STRING" id="42249.A0A317T157"/>